<dbReference type="InterPro" id="IPR020846">
    <property type="entry name" value="MFS_dom"/>
</dbReference>
<sequence length="435" mass="47300">MNLQSAQDIEKSAIKKLTWHIVPLMILLYFLAFLDRNNMAYAAMALEDSLGLTATAFGFASGIFFIGYFMFEIPSNAGTIKFGPRLWFARILITWGIFATLMGFVRTPTELYICRFMLGVCEAGFFPSVVYYFTIFFPPAWRTKILGMFIIVQPLSNAVGSPISGLILHIDNGWFGLESWQWLFILEGIPPIVIGLFIPFIIKNSPQEVGYLNAEEKAWLMSSTNRSKSGSKVSLAEFASGIKNPKYLLYALLNFGMVCGIYGFGMWLPSIITAISGDDILRVSLIALIPYGLAALLVYPWSMLASKTRKIAVFAGISMVVAALGLAGAVVFFKFNVAISLSFLTIAAIGIYTAVPCFLSMPANVSAGAATAAGLAVVSCIGNLGGFVAPYVVGLLNDFSHSSTPGLIFLAMCLLITGLICIFYCARQREGVIQS</sequence>
<name>A0A0H3G122_KLEAK</name>
<dbReference type="eggNOG" id="COG2271">
    <property type="taxonomic scope" value="Bacteria"/>
</dbReference>
<dbReference type="Pfam" id="PF07690">
    <property type="entry name" value="MFS_1"/>
    <property type="match status" value="1"/>
</dbReference>
<dbReference type="Proteomes" id="UP000008881">
    <property type="component" value="Chromosome"/>
</dbReference>
<protein>
    <submittedName>
        <fullName evidence="9">Major facilitator transporter</fullName>
    </submittedName>
</protein>
<feature type="transmembrane region" description="Helical" evidence="7">
    <location>
        <begin position="145"/>
        <end position="170"/>
    </location>
</feature>
<feature type="transmembrane region" description="Helical" evidence="7">
    <location>
        <begin position="339"/>
        <end position="359"/>
    </location>
</feature>
<keyword evidence="2" id="KW-0813">Transport</keyword>
<keyword evidence="3" id="KW-1003">Cell membrane</keyword>
<feature type="transmembrane region" description="Helical" evidence="7">
    <location>
        <begin position="247"/>
        <end position="268"/>
    </location>
</feature>
<keyword evidence="5 7" id="KW-1133">Transmembrane helix</keyword>
<feature type="transmembrane region" description="Helical" evidence="7">
    <location>
        <begin position="17"/>
        <end position="34"/>
    </location>
</feature>
<evidence type="ECO:0000313" key="9">
    <source>
        <dbReference type="EMBL" id="AEG98854.1"/>
    </source>
</evidence>
<dbReference type="SUPFAM" id="SSF103473">
    <property type="entry name" value="MFS general substrate transporter"/>
    <property type="match status" value="1"/>
</dbReference>
<dbReference type="HOGENOM" id="CLU_001265_0_0_6"/>
<evidence type="ECO:0000313" key="10">
    <source>
        <dbReference type="Proteomes" id="UP000008881"/>
    </source>
</evidence>
<comment type="subcellular location">
    <subcellularLocation>
        <location evidence="1">Membrane</location>
        <topology evidence="1">Multi-pass membrane protein</topology>
    </subcellularLocation>
</comment>
<keyword evidence="10" id="KW-1185">Reference proteome</keyword>
<evidence type="ECO:0000256" key="3">
    <source>
        <dbReference type="ARBA" id="ARBA00022475"/>
    </source>
</evidence>
<proteinExistence type="predicted"/>
<dbReference type="EMBL" id="CP002824">
    <property type="protein sequence ID" value="AEG98854.1"/>
    <property type="molecule type" value="Genomic_DNA"/>
</dbReference>
<evidence type="ECO:0000256" key="7">
    <source>
        <dbReference type="SAM" id="Phobius"/>
    </source>
</evidence>
<keyword evidence="4 7" id="KW-0812">Transmembrane</keyword>
<dbReference type="PANTHER" id="PTHR43791">
    <property type="entry name" value="PERMEASE-RELATED"/>
    <property type="match status" value="1"/>
</dbReference>
<dbReference type="PROSITE" id="PS50850">
    <property type="entry name" value="MFS"/>
    <property type="match status" value="1"/>
</dbReference>
<dbReference type="AlphaFoldDB" id="A0A0H3G122"/>
<feature type="transmembrane region" description="Helical" evidence="7">
    <location>
        <begin position="86"/>
        <end position="105"/>
    </location>
</feature>
<dbReference type="OrthoDB" id="9773957at2"/>
<evidence type="ECO:0000256" key="4">
    <source>
        <dbReference type="ARBA" id="ARBA00022692"/>
    </source>
</evidence>
<dbReference type="FunFam" id="1.20.1250.20:FF:000018">
    <property type="entry name" value="MFS transporter permease"/>
    <property type="match status" value="1"/>
</dbReference>
<gene>
    <name evidence="9" type="ordered locus">EAE_19735</name>
</gene>
<dbReference type="PATRIC" id="fig|1028307.3.peg.3941"/>
<dbReference type="CDD" id="cd17319">
    <property type="entry name" value="MFS_ExuT_GudP_like"/>
    <property type="match status" value="1"/>
</dbReference>
<feature type="transmembrane region" description="Helical" evidence="7">
    <location>
        <begin position="280"/>
        <end position="299"/>
    </location>
</feature>
<feature type="domain" description="Major facilitator superfamily (MFS) profile" evidence="8">
    <location>
        <begin position="21"/>
        <end position="429"/>
    </location>
</feature>
<evidence type="ECO:0000256" key="2">
    <source>
        <dbReference type="ARBA" id="ARBA00022448"/>
    </source>
</evidence>
<dbReference type="KEGG" id="eae:EAE_19735"/>
<feature type="transmembrane region" description="Helical" evidence="7">
    <location>
        <begin position="371"/>
        <end position="393"/>
    </location>
</feature>
<dbReference type="Gene3D" id="1.20.1250.20">
    <property type="entry name" value="MFS general substrate transporter like domains"/>
    <property type="match status" value="2"/>
</dbReference>
<feature type="transmembrane region" description="Helical" evidence="7">
    <location>
        <begin position="111"/>
        <end position="133"/>
    </location>
</feature>
<organism evidence="9 10">
    <name type="scientific">Klebsiella aerogenes (strain ATCC 13048 / DSM 30053 / CCUG 1429 / JCM 1235 / KCTC 2190 / NBRC 13534 / NCIMB 10102 / NCTC 10006 / CDC 819-56)</name>
    <name type="common">Enterobacter aerogenes</name>
    <dbReference type="NCBI Taxonomy" id="1028307"/>
    <lineage>
        <taxon>Bacteria</taxon>
        <taxon>Pseudomonadati</taxon>
        <taxon>Pseudomonadota</taxon>
        <taxon>Gammaproteobacteria</taxon>
        <taxon>Enterobacterales</taxon>
        <taxon>Enterobacteriaceae</taxon>
        <taxon>Klebsiella/Raoultella group</taxon>
        <taxon>Klebsiella</taxon>
    </lineage>
</organism>
<dbReference type="GeneID" id="93312132"/>
<evidence type="ECO:0000256" key="6">
    <source>
        <dbReference type="ARBA" id="ARBA00023136"/>
    </source>
</evidence>
<dbReference type="PANTHER" id="PTHR43791:SF36">
    <property type="entry name" value="TRANSPORTER, PUTATIVE (AFU_ORTHOLOGUE AFUA_6G08340)-RELATED"/>
    <property type="match status" value="1"/>
</dbReference>
<accession>A0A0H3G122</accession>
<dbReference type="RefSeq" id="WP_015705501.1">
    <property type="nucleotide sequence ID" value="NC_015663.1"/>
</dbReference>
<dbReference type="GO" id="GO:0022857">
    <property type="term" value="F:transmembrane transporter activity"/>
    <property type="evidence" value="ECO:0007669"/>
    <property type="project" value="InterPro"/>
</dbReference>
<reference evidence="9 10" key="1">
    <citation type="journal article" date="2012" name="J. Bacteriol.">
        <title>Complete genome sequence of Enterobacter aerogenes KCTC 2190.</title>
        <authorList>
            <person name="Shin S.H."/>
            <person name="Kim S."/>
            <person name="Kim J.Y."/>
            <person name="Lee S."/>
            <person name="Um Y."/>
            <person name="Oh M.K."/>
            <person name="Kim Y.R."/>
            <person name="Lee J."/>
            <person name="Yang K.S."/>
        </authorList>
    </citation>
    <scope>NUCLEOTIDE SEQUENCE [LARGE SCALE GENOMIC DNA]</scope>
    <source>
        <strain evidence="9 10">KCTC 2190</strain>
    </source>
</reference>
<feature type="transmembrane region" description="Helical" evidence="7">
    <location>
        <begin position="182"/>
        <end position="202"/>
    </location>
</feature>
<evidence type="ECO:0000256" key="1">
    <source>
        <dbReference type="ARBA" id="ARBA00004141"/>
    </source>
</evidence>
<evidence type="ECO:0000256" key="5">
    <source>
        <dbReference type="ARBA" id="ARBA00022989"/>
    </source>
</evidence>
<dbReference type="InterPro" id="IPR036259">
    <property type="entry name" value="MFS_trans_sf"/>
</dbReference>
<keyword evidence="6 7" id="KW-0472">Membrane</keyword>
<dbReference type="InterPro" id="IPR011701">
    <property type="entry name" value="MFS"/>
</dbReference>
<feature type="transmembrane region" description="Helical" evidence="7">
    <location>
        <begin position="311"/>
        <end position="333"/>
    </location>
</feature>
<feature type="transmembrane region" description="Helical" evidence="7">
    <location>
        <begin position="54"/>
        <end position="74"/>
    </location>
</feature>
<dbReference type="GO" id="GO:0016020">
    <property type="term" value="C:membrane"/>
    <property type="evidence" value="ECO:0007669"/>
    <property type="project" value="UniProtKB-SubCell"/>
</dbReference>
<evidence type="ECO:0000259" key="8">
    <source>
        <dbReference type="PROSITE" id="PS50850"/>
    </source>
</evidence>
<feature type="transmembrane region" description="Helical" evidence="7">
    <location>
        <begin position="405"/>
        <end position="426"/>
    </location>
</feature>